<keyword evidence="4" id="KW-0808">Transferase</keyword>
<accession>A0A640WA83</accession>
<comment type="caution">
    <text evidence="10">The sequence shown here is derived from an EMBL/GenBank/DDBJ whole genome shotgun (WGS) entry which is preliminary data.</text>
</comment>
<dbReference type="EMBL" id="VTPX01000009">
    <property type="protein sequence ID" value="KAA0016952.1"/>
    <property type="molecule type" value="Genomic_DNA"/>
</dbReference>
<feature type="transmembrane region" description="Helical" evidence="8">
    <location>
        <begin position="375"/>
        <end position="396"/>
    </location>
</feature>
<proteinExistence type="predicted"/>
<evidence type="ECO:0000256" key="5">
    <source>
        <dbReference type="ARBA" id="ARBA00022692"/>
    </source>
</evidence>
<feature type="transmembrane region" description="Helical" evidence="8">
    <location>
        <begin position="218"/>
        <end position="240"/>
    </location>
</feature>
<keyword evidence="5 8" id="KW-0812">Transmembrane</keyword>
<feature type="transmembrane region" description="Helical" evidence="8">
    <location>
        <begin position="178"/>
        <end position="206"/>
    </location>
</feature>
<keyword evidence="7 8" id="KW-0472">Membrane</keyword>
<dbReference type="PANTHER" id="PTHR33908">
    <property type="entry name" value="MANNOSYLTRANSFERASE YKCB-RELATED"/>
    <property type="match status" value="1"/>
</dbReference>
<feature type="transmembrane region" description="Helical" evidence="8">
    <location>
        <begin position="300"/>
        <end position="316"/>
    </location>
</feature>
<evidence type="ECO:0000259" key="9">
    <source>
        <dbReference type="Pfam" id="PF13231"/>
    </source>
</evidence>
<name>A0A640WA83_9GAMM</name>
<dbReference type="Pfam" id="PF13231">
    <property type="entry name" value="PMT_2"/>
    <property type="match status" value="1"/>
</dbReference>
<dbReference type="RefSeq" id="WP_149436363.1">
    <property type="nucleotide sequence ID" value="NZ_VTPX01000009.1"/>
</dbReference>
<evidence type="ECO:0000256" key="3">
    <source>
        <dbReference type="ARBA" id="ARBA00022676"/>
    </source>
</evidence>
<evidence type="ECO:0000256" key="2">
    <source>
        <dbReference type="ARBA" id="ARBA00022475"/>
    </source>
</evidence>
<keyword evidence="6 8" id="KW-1133">Transmembrane helix</keyword>
<dbReference type="GO" id="GO:0010041">
    <property type="term" value="P:response to iron(III) ion"/>
    <property type="evidence" value="ECO:0007669"/>
    <property type="project" value="TreeGrafter"/>
</dbReference>
<protein>
    <recommendedName>
        <fullName evidence="9">Glycosyltransferase RgtA/B/C/D-like domain-containing protein</fullName>
    </recommendedName>
</protein>
<dbReference type="InterPro" id="IPR038731">
    <property type="entry name" value="RgtA/B/C-like"/>
</dbReference>
<evidence type="ECO:0000256" key="6">
    <source>
        <dbReference type="ARBA" id="ARBA00022989"/>
    </source>
</evidence>
<feature type="domain" description="Glycosyltransferase RgtA/B/C/D-like" evidence="9">
    <location>
        <begin position="75"/>
        <end position="200"/>
    </location>
</feature>
<dbReference type="PANTHER" id="PTHR33908:SF3">
    <property type="entry name" value="UNDECAPRENYL PHOSPHATE-ALPHA-4-AMINO-4-DEOXY-L-ARABINOSE ARABINOSYL TRANSFERASE"/>
    <property type="match status" value="1"/>
</dbReference>
<gene>
    <name evidence="10" type="ORF">F0A16_15760</name>
</gene>
<feature type="transmembrane region" description="Helical" evidence="8">
    <location>
        <begin position="350"/>
        <end position="369"/>
    </location>
</feature>
<evidence type="ECO:0000256" key="4">
    <source>
        <dbReference type="ARBA" id="ARBA00022679"/>
    </source>
</evidence>
<comment type="subcellular location">
    <subcellularLocation>
        <location evidence="1">Cell membrane</location>
        <topology evidence="1">Multi-pass membrane protein</topology>
    </subcellularLocation>
</comment>
<dbReference type="AlphaFoldDB" id="A0A640WA83"/>
<sequence length="540" mass="59563">MIITQNSSHSSHTRRLEARHRDVLVIVLLWAISLASALAKPLMPIDETRYVSVAWEMWQAHSVWLPLMNGAAYADKPPLLFWLIQSGWTLFGVNDWWPKSISPLASLVAMIHLYRIARRLGYAGSQARLAPMVLGTMLMWNLYAGALMFDVLLSACLLGAISPLIAGRFDLRKATVSGLWLGLALLAKGPAAFVTLAPILLSIPLWRASPLGGPGRRRLAFTLALGFSMLLAWALPAAWLGGADYARDLLWGQSVDRLQHAMAHARPAWWYLPWLPLLTFPWLLWPAGWPRLPKHRHQRLAWIWLIAPLLIFSMISGKQIHYLMPLLPALALLIMDRLGQVDPRRPFRPWAAAVAMALLGLTALGLAGFGRDEAVGSMISPFGALALLAFAAIVWRQRWHGAAQTIRGLSLGVAVAMLITAQLMLAPLWNRYDIDAPGKLLARLEAGGVPVAFDGDNYQATFQFAGRLQRPLVALSGDPADLCRFGNQAPSGWVVGRDRDLRPLIAHDSAAHVFDYRGGKLDIVPVTALSFSPRLPACDW</sequence>
<dbReference type="Proteomes" id="UP000466024">
    <property type="component" value="Unassembled WGS sequence"/>
</dbReference>
<dbReference type="GO" id="GO:0016763">
    <property type="term" value="F:pentosyltransferase activity"/>
    <property type="evidence" value="ECO:0007669"/>
    <property type="project" value="TreeGrafter"/>
</dbReference>
<keyword evidence="3" id="KW-0328">Glycosyltransferase</keyword>
<feature type="transmembrane region" description="Helical" evidence="8">
    <location>
        <begin position="138"/>
        <end position="166"/>
    </location>
</feature>
<evidence type="ECO:0000313" key="10">
    <source>
        <dbReference type="EMBL" id="KAA0016952.1"/>
    </source>
</evidence>
<feature type="transmembrane region" description="Helical" evidence="8">
    <location>
        <begin position="268"/>
        <end position="288"/>
    </location>
</feature>
<keyword evidence="2" id="KW-1003">Cell membrane</keyword>
<evidence type="ECO:0000256" key="8">
    <source>
        <dbReference type="SAM" id="Phobius"/>
    </source>
</evidence>
<keyword evidence="11" id="KW-1185">Reference proteome</keyword>
<dbReference type="InterPro" id="IPR050297">
    <property type="entry name" value="LipidA_mod_glycosyltrf_83"/>
</dbReference>
<dbReference type="GO" id="GO:0005886">
    <property type="term" value="C:plasma membrane"/>
    <property type="evidence" value="ECO:0007669"/>
    <property type="project" value="UniProtKB-SubCell"/>
</dbReference>
<evidence type="ECO:0000313" key="11">
    <source>
        <dbReference type="Proteomes" id="UP000466024"/>
    </source>
</evidence>
<reference evidence="10 11" key="1">
    <citation type="submission" date="2019-08" db="EMBL/GenBank/DDBJ databases">
        <title>Bioinformatics analysis of the strain L3 and L5.</title>
        <authorList>
            <person name="Li X."/>
        </authorList>
    </citation>
    <scope>NUCLEOTIDE SEQUENCE [LARGE SCALE GENOMIC DNA]</scope>
    <source>
        <strain evidence="10 11">L3</strain>
    </source>
</reference>
<dbReference type="GO" id="GO:0009103">
    <property type="term" value="P:lipopolysaccharide biosynthetic process"/>
    <property type="evidence" value="ECO:0007669"/>
    <property type="project" value="UniProtKB-ARBA"/>
</dbReference>
<evidence type="ECO:0000256" key="7">
    <source>
        <dbReference type="ARBA" id="ARBA00023136"/>
    </source>
</evidence>
<evidence type="ECO:0000256" key="1">
    <source>
        <dbReference type="ARBA" id="ARBA00004651"/>
    </source>
</evidence>
<feature type="transmembrane region" description="Helical" evidence="8">
    <location>
        <begin position="408"/>
        <end position="429"/>
    </location>
</feature>
<organism evidence="10 11">
    <name type="scientific">Salinicola corii</name>
    <dbReference type="NCBI Taxonomy" id="2606937"/>
    <lineage>
        <taxon>Bacteria</taxon>
        <taxon>Pseudomonadati</taxon>
        <taxon>Pseudomonadota</taxon>
        <taxon>Gammaproteobacteria</taxon>
        <taxon>Oceanospirillales</taxon>
        <taxon>Halomonadaceae</taxon>
        <taxon>Salinicola</taxon>
    </lineage>
</organism>